<dbReference type="Proteomes" id="UP001239111">
    <property type="component" value="Chromosome 4"/>
</dbReference>
<protein>
    <submittedName>
        <fullName evidence="1">Uncharacterized protein</fullName>
    </submittedName>
</protein>
<comment type="caution">
    <text evidence="1">The sequence shown here is derived from an EMBL/GenBank/DDBJ whole genome shotgun (WGS) entry which is preliminary data.</text>
</comment>
<evidence type="ECO:0000313" key="1">
    <source>
        <dbReference type="EMBL" id="KAJ8665749.1"/>
    </source>
</evidence>
<dbReference type="EMBL" id="CM056744">
    <property type="protein sequence ID" value="KAJ8665749.1"/>
    <property type="molecule type" value="Genomic_DNA"/>
</dbReference>
<evidence type="ECO:0000313" key="2">
    <source>
        <dbReference type="Proteomes" id="UP001239111"/>
    </source>
</evidence>
<accession>A0ACC2N5Z9</accession>
<name>A0ACC2N5Z9_9HYME</name>
<keyword evidence="2" id="KW-1185">Reference proteome</keyword>
<reference evidence="1" key="1">
    <citation type="submission" date="2023-04" db="EMBL/GenBank/DDBJ databases">
        <title>A chromosome-level genome assembly of the parasitoid wasp Eretmocerus hayati.</title>
        <authorList>
            <person name="Zhong Y."/>
            <person name="Liu S."/>
            <person name="Liu Y."/>
        </authorList>
    </citation>
    <scope>NUCLEOTIDE SEQUENCE</scope>
    <source>
        <strain evidence="1">ZJU_SS_LIU_2023</strain>
    </source>
</reference>
<proteinExistence type="predicted"/>
<sequence length="155" mass="17822">MPTIIFKTRKQTLNTFEVPTPRSLFPLNIEKWFKKVSKSLLDLLSEFEEMGTGWSTEDLINLKINIIKTRPLDGASFVVLPDFIKRENAVTNIVSDGKDCFATAVMVGLYPARAGSSRRNQKSSYVQWKQELKLDEKNFPISYEQIPEFEKTNNI</sequence>
<gene>
    <name evidence="1" type="ORF">QAD02_007411</name>
</gene>
<organism evidence="1 2">
    <name type="scientific">Eretmocerus hayati</name>
    <dbReference type="NCBI Taxonomy" id="131215"/>
    <lineage>
        <taxon>Eukaryota</taxon>
        <taxon>Metazoa</taxon>
        <taxon>Ecdysozoa</taxon>
        <taxon>Arthropoda</taxon>
        <taxon>Hexapoda</taxon>
        <taxon>Insecta</taxon>
        <taxon>Pterygota</taxon>
        <taxon>Neoptera</taxon>
        <taxon>Endopterygota</taxon>
        <taxon>Hymenoptera</taxon>
        <taxon>Apocrita</taxon>
        <taxon>Proctotrupomorpha</taxon>
        <taxon>Chalcidoidea</taxon>
        <taxon>Aphelinidae</taxon>
        <taxon>Aphelininae</taxon>
        <taxon>Eretmocerus</taxon>
    </lineage>
</organism>